<dbReference type="KEGG" id="dvn:HQ394_03115"/>
<dbReference type="Gene3D" id="3.40.50.1820">
    <property type="entry name" value="alpha/beta hydrolase"/>
    <property type="match status" value="1"/>
</dbReference>
<dbReference type="RefSeq" id="WP_190261979.1">
    <property type="nucleotide sequence ID" value="NZ_CP053923.1"/>
</dbReference>
<dbReference type="SUPFAM" id="SSF53474">
    <property type="entry name" value="alpha/beta-Hydrolases"/>
    <property type="match status" value="1"/>
</dbReference>
<dbReference type="InterPro" id="IPR000383">
    <property type="entry name" value="Xaa-Pro-like_dom"/>
</dbReference>
<feature type="domain" description="Xaa-Pro dipeptidyl-peptidase-like" evidence="1">
    <location>
        <begin position="10"/>
        <end position="143"/>
    </location>
</feature>
<evidence type="ECO:0000313" key="3">
    <source>
        <dbReference type="Proteomes" id="UP000516369"/>
    </source>
</evidence>
<dbReference type="Gene3D" id="1.10.10.800">
    <property type="match status" value="1"/>
</dbReference>
<evidence type="ECO:0000259" key="1">
    <source>
        <dbReference type="Pfam" id="PF02129"/>
    </source>
</evidence>
<keyword evidence="3" id="KW-1185">Reference proteome</keyword>
<protein>
    <submittedName>
        <fullName evidence="2">Alpha/beta hydrolase</fullName>
    </submittedName>
</protein>
<keyword evidence="2" id="KW-0378">Hydrolase</keyword>
<dbReference type="PANTHER" id="PTHR47751:SF2">
    <property type="entry name" value="DLTD N-TERMINAL DOMAIN PROTEIN (AFU_ORTHOLOGUE AFUA_8G00380)-RELATED"/>
    <property type="match status" value="1"/>
</dbReference>
<reference evidence="2 3" key="1">
    <citation type="submission" date="2020-05" db="EMBL/GenBank/DDBJ databases">
        <title>Complete closed genome sequence of Defluviicoccus vanus.</title>
        <authorList>
            <person name="Bessarab I."/>
            <person name="Arumugam K."/>
            <person name="Maszenan A.M."/>
            <person name="Seviour R.J."/>
            <person name="Williams R.B."/>
        </authorList>
    </citation>
    <scope>NUCLEOTIDE SEQUENCE [LARGE SCALE GENOMIC DNA]</scope>
    <source>
        <strain evidence="2 3">Ben 114</strain>
    </source>
</reference>
<dbReference type="EMBL" id="CP053923">
    <property type="protein sequence ID" value="QNT68540.1"/>
    <property type="molecule type" value="Genomic_DNA"/>
</dbReference>
<dbReference type="GO" id="GO:0016787">
    <property type="term" value="F:hydrolase activity"/>
    <property type="evidence" value="ECO:0007669"/>
    <property type="project" value="UniProtKB-KW"/>
</dbReference>
<dbReference type="AlphaFoldDB" id="A0A7H1MYK4"/>
<dbReference type="InterPro" id="IPR051411">
    <property type="entry name" value="Polyketide_trans_af380"/>
</dbReference>
<dbReference type="PANTHER" id="PTHR47751">
    <property type="entry name" value="SUPERFAMILY HYDROLASE, PUTATIVE (AFU_ORTHOLOGUE AFUA_2G16580)-RELATED"/>
    <property type="match status" value="1"/>
</dbReference>
<name>A0A7H1MYK4_9PROT</name>
<dbReference type="Proteomes" id="UP000516369">
    <property type="component" value="Chromosome"/>
</dbReference>
<evidence type="ECO:0000313" key="2">
    <source>
        <dbReference type="EMBL" id="QNT68540.1"/>
    </source>
</evidence>
<dbReference type="InterPro" id="IPR029058">
    <property type="entry name" value="AB_hydrolase_fold"/>
</dbReference>
<organism evidence="2 3">
    <name type="scientific">Defluviicoccus vanus</name>
    <dbReference type="NCBI Taxonomy" id="111831"/>
    <lineage>
        <taxon>Bacteria</taxon>
        <taxon>Pseudomonadati</taxon>
        <taxon>Pseudomonadota</taxon>
        <taxon>Alphaproteobacteria</taxon>
        <taxon>Rhodospirillales</taxon>
        <taxon>Rhodospirillaceae</taxon>
        <taxon>Defluviicoccus</taxon>
    </lineage>
</organism>
<dbReference type="Pfam" id="PF02129">
    <property type="entry name" value="Peptidase_S15"/>
    <property type="match status" value="1"/>
</dbReference>
<sequence length="313" mass="34385">MRRDIRFRSDGVDLAGWLFLPDAKAGSGPWPAIVLANAFCAVKEIYLANYAERFAAAGMAALVFDYRNFGESGGEPRQQLLTHQQLDDLRNAVSWLRRQPEIDRDRIGAWGASLGGGHAMLLAAFDKRVKAVVAMIPAINQWANFLTAMPREAFFGFLATLGQDRDATYGTETVNYLPLVAPPGQGGLMPDEAYVFYTRVQQSIAPRWENRISIRSLETFVAYDPTGPIDLISPSPLLMIIAEQDQIVPQALARAAFDRALEPKRFLALPCSHTAVYDTEPFLSQAAGAATDWFRTHLTSPEVAQTRPAAAGA</sequence>
<proteinExistence type="predicted"/>
<accession>A0A7H1MYK4</accession>
<gene>
    <name evidence="2" type="ORF">HQ394_03115</name>
</gene>